<accession>A0A0C4XYE1</accession>
<dbReference type="KEGG" id="cbw:RR42_m0022"/>
<dbReference type="RefSeq" id="WP_158408255.1">
    <property type="nucleotide sequence ID" value="NZ_CP010536.1"/>
</dbReference>
<dbReference type="EMBL" id="CP010536">
    <property type="protein sequence ID" value="AJG17437.1"/>
    <property type="molecule type" value="Genomic_DNA"/>
</dbReference>
<gene>
    <name evidence="1" type="ORF">RR42_m0022</name>
</gene>
<protein>
    <submittedName>
        <fullName evidence="1">Uncharacterized protein</fullName>
    </submittedName>
</protein>
<dbReference type="Proteomes" id="UP000031843">
    <property type="component" value="Chromosome main"/>
</dbReference>
<organism evidence="1 2">
    <name type="scientific">Cupriavidus basilensis</name>
    <dbReference type="NCBI Taxonomy" id="68895"/>
    <lineage>
        <taxon>Bacteria</taxon>
        <taxon>Pseudomonadati</taxon>
        <taxon>Pseudomonadota</taxon>
        <taxon>Betaproteobacteria</taxon>
        <taxon>Burkholderiales</taxon>
        <taxon>Burkholderiaceae</taxon>
        <taxon>Cupriavidus</taxon>
    </lineage>
</organism>
<proteinExistence type="predicted"/>
<evidence type="ECO:0000313" key="1">
    <source>
        <dbReference type="EMBL" id="AJG17437.1"/>
    </source>
</evidence>
<sequence length="48" mass="4903">MPDAIASVAPYGFYFCGFSGIDGLSAEVLGFIVGAAAAYGKVLVEDLE</sequence>
<name>A0A0C4XYE1_9BURK</name>
<dbReference type="OrthoDB" id="8856221at2"/>
<keyword evidence="2" id="KW-1185">Reference proteome</keyword>
<dbReference type="AlphaFoldDB" id="A0A0C4XYE1"/>
<reference evidence="1 2" key="1">
    <citation type="journal article" date="2015" name="Genome Announc.">
        <title>Complete Genome Sequence of Cupriavidus basilensis 4G11, Isolated from the Oak Ridge Field Research Center Site.</title>
        <authorList>
            <person name="Ray J."/>
            <person name="Waters R.J."/>
            <person name="Skerker J.M."/>
            <person name="Kuehl J.V."/>
            <person name="Price M.N."/>
            <person name="Huang J."/>
            <person name="Chakraborty R."/>
            <person name="Arkin A.P."/>
            <person name="Deutschbauer A."/>
        </authorList>
    </citation>
    <scope>NUCLEOTIDE SEQUENCE [LARGE SCALE GENOMIC DNA]</scope>
    <source>
        <strain evidence="1">4G11</strain>
    </source>
</reference>
<evidence type="ECO:0000313" key="2">
    <source>
        <dbReference type="Proteomes" id="UP000031843"/>
    </source>
</evidence>